<comment type="caution">
    <text evidence="2">The sequence shown here is derived from an EMBL/GenBank/DDBJ whole genome shotgun (WGS) entry which is preliminary data.</text>
</comment>
<keyword evidence="1" id="KW-1133">Transmembrane helix</keyword>
<evidence type="ECO:0008006" key="4">
    <source>
        <dbReference type="Google" id="ProtNLM"/>
    </source>
</evidence>
<dbReference type="InterPro" id="IPR012902">
    <property type="entry name" value="N_methyl_site"/>
</dbReference>
<evidence type="ECO:0000313" key="3">
    <source>
        <dbReference type="Proteomes" id="UP000051096"/>
    </source>
</evidence>
<organism evidence="2 3">
    <name type="scientific">candidate division WOR_3 bacterium SM23_60</name>
    <dbReference type="NCBI Taxonomy" id="1703780"/>
    <lineage>
        <taxon>Bacteria</taxon>
        <taxon>Bacteria division WOR-3</taxon>
    </lineage>
</organism>
<proteinExistence type="predicted"/>
<keyword evidence="1" id="KW-0472">Membrane</keyword>
<feature type="transmembrane region" description="Helical" evidence="1">
    <location>
        <begin position="24"/>
        <end position="46"/>
    </location>
</feature>
<accession>A0A0S8G992</accession>
<gene>
    <name evidence="2" type="ORF">AMJ87_10095</name>
</gene>
<dbReference type="EMBL" id="LJUO01000116">
    <property type="protein sequence ID" value="KPK69656.1"/>
    <property type="molecule type" value="Genomic_DNA"/>
</dbReference>
<keyword evidence="1" id="KW-0812">Transmembrane</keyword>
<name>A0A0S8G992_UNCW3</name>
<evidence type="ECO:0000256" key="1">
    <source>
        <dbReference type="SAM" id="Phobius"/>
    </source>
</evidence>
<protein>
    <recommendedName>
        <fullName evidence="4">Type II secretion system protein GspI C-terminal domain-containing protein</fullName>
    </recommendedName>
</protein>
<dbReference type="AlphaFoldDB" id="A0A0S8G992"/>
<sequence>MNFSKRAHFCSRHTHAHGFTLVEILVAVIILSVGILAVSQMTVMGMRVNTKVNKKMHARAVLAQVFEDLNNLPPEAPELQDPDGYGDLDDSLADFTKTMTDPSAKYVYQVSWNVGDDHPEPGIKTVRIFVRWKPENGVLKTDLYKRM</sequence>
<reference evidence="2 3" key="1">
    <citation type="journal article" date="2015" name="Microbiome">
        <title>Genomic resolution of linkages in carbon, nitrogen, and sulfur cycling among widespread estuary sediment bacteria.</title>
        <authorList>
            <person name="Baker B.J."/>
            <person name="Lazar C.S."/>
            <person name="Teske A.P."/>
            <person name="Dick G.J."/>
        </authorList>
    </citation>
    <scope>NUCLEOTIDE SEQUENCE [LARGE SCALE GENOMIC DNA]</scope>
    <source>
        <strain evidence="2">SM23_60</strain>
    </source>
</reference>
<dbReference type="Proteomes" id="UP000051096">
    <property type="component" value="Unassembled WGS sequence"/>
</dbReference>
<dbReference type="PROSITE" id="PS00409">
    <property type="entry name" value="PROKAR_NTER_METHYL"/>
    <property type="match status" value="1"/>
</dbReference>
<dbReference type="Pfam" id="PF07963">
    <property type="entry name" value="N_methyl"/>
    <property type="match status" value="1"/>
</dbReference>
<dbReference type="NCBIfam" id="TIGR02532">
    <property type="entry name" value="IV_pilin_GFxxxE"/>
    <property type="match status" value="1"/>
</dbReference>
<evidence type="ECO:0000313" key="2">
    <source>
        <dbReference type="EMBL" id="KPK69656.1"/>
    </source>
</evidence>